<sequence length="202" mass="22435">MLRRSPIPAFSARLLCLNHSNASYGLRQFLVKIFSRTVFDGVSPAGISSQESQPHTRTFRHKNYRGDYRATSNYGNGKRFGDTVLNAKVLAALISFLITPAELNFGGGLRILLRRDCIQRYMLLVELLNCATSPAKEDQGKGKYGRHESKAENWLVNNRQNSKKTKGEPGRYVSTGVLGLGFDDGDLAGQLLPHMFNNEKGA</sequence>
<dbReference type="Proteomes" id="UP000242814">
    <property type="component" value="Unassembled WGS sequence"/>
</dbReference>
<dbReference type="VEuPathDB" id="FungiDB:PABG_12421"/>
<protein>
    <submittedName>
        <fullName evidence="2">Uncharacterized protein</fullName>
    </submittedName>
</protein>
<feature type="compositionally biased region" description="Basic and acidic residues" evidence="1">
    <location>
        <begin position="136"/>
        <end position="151"/>
    </location>
</feature>
<dbReference type="EMBL" id="LZYO01000006">
    <property type="protein sequence ID" value="ODH45138.1"/>
    <property type="molecule type" value="Genomic_DNA"/>
</dbReference>
<evidence type="ECO:0000313" key="2">
    <source>
        <dbReference type="EMBL" id="ODH45138.1"/>
    </source>
</evidence>
<feature type="region of interest" description="Disordered" evidence="1">
    <location>
        <begin position="136"/>
        <end position="170"/>
    </location>
</feature>
<gene>
    <name evidence="2" type="ORF">ACO22_00342</name>
</gene>
<comment type="caution">
    <text evidence="2">The sequence shown here is derived from an EMBL/GenBank/DDBJ whole genome shotgun (WGS) entry which is preliminary data.</text>
</comment>
<organism evidence="2 3">
    <name type="scientific">Paracoccidioides brasiliensis</name>
    <dbReference type="NCBI Taxonomy" id="121759"/>
    <lineage>
        <taxon>Eukaryota</taxon>
        <taxon>Fungi</taxon>
        <taxon>Dikarya</taxon>
        <taxon>Ascomycota</taxon>
        <taxon>Pezizomycotina</taxon>
        <taxon>Eurotiomycetes</taxon>
        <taxon>Eurotiomycetidae</taxon>
        <taxon>Onygenales</taxon>
        <taxon>Ajellomycetaceae</taxon>
        <taxon>Paracoccidioides</taxon>
    </lineage>
</organism>
<proteinExistence type="predicted"/>
<accession>A0A1D2JPM4</accession>
<dbReference type="VEuPathDB" id="FungiDB:PADG_02187"/>
<evidence type="ECO:0000256" key="1">
    <source>
        <dbReference type="SAM" id="MobiDB-lite"/>
    </source>
</evidence>
<reference evidence="2 3" key="1">
    <citation type="submission" date="2016-06" db="EMBL/GenBank/DDBJ databases">
        <authorList>
            <person name="Kjaerup R.B."/>
            <person name="Dalgaard T.S."/>
            <person name="Juul-Madsen H.R."/>
        </authorList>
    </citation>
    <scope>NUCLEOTIDE SEQUENCE [LARGE SCALE GENOMIC DNA]</scope>
    <source>
        <strain evidence="2 3">Pb300</strain>
    </source>
</reference>
<evidence type="ECO:0000313" key="3">
    <source>
        <dbReference type="Proteomes" id="UP000242814"/>
    </source>
</evidence>
<name>A0A1D2JPM4_PARBR</name>
<dbReference type="AlphaFoldDB" id="A0A1D2JPM4"/>